<evidence type="ECO:0000259" key="6">
    <source>
        <dbReference type="PROSITE" id="PS50004"/>
    </source>
</evidence>
<dbReference type="Proteomes" id="UP001235939">
    <property type="component" value="Chromosome 01"/>
</dbReference>
<dbReference type="EMBL" id="CP092863">
    <property type="protein sequence ID" value="UYV61039.1"/>
    <property type="molecule type" value="Genomic_DNA"/>
</dbReference>
<feature type="compositionally biased region" description="Low complexity" evidence="5">
    <location>
        <begin position="204"/>
        <end position="223"/>
    </location>
</feature>
<evidence type="ECO:0000313" key="9">
    <source>
        <dbReference type="Proteomes" id="UP001235939"/>
    </source>
</evidence>
<feature type="domain" description="C2" evidence="6">
    <location>
        <begin position="1"/>
        <end position="111"/>
    </location>
</feature>
<reference evidence="8 9" key="1">
    <citation type="submission" date="2022-01" db="EMBL/GenBank/DDBJ databases">
        <title>A chromosomal length assembly of Cordylochernes scorpioides.</title>
        <authorList>
            <person name="Zeh D."/>
            <person name="Zeh J."/>
        </authorList>
    </citation>
    <scope>NUCLEOTIDE SEQUENCE [LARGE SCALE GENOMIC DNA]</scope>
    <source>
        <strain evidence="8">IN4F17</strain>
        <tissue evidence="8">Whole Body</tissue>
    </source>
</reference>
<dbReference type="InterPro" id="IPR051583">
    <property type="entry name" value="YAP1"/>
</dbReference>
<organism evidence="8 9">
    <name type="scientific">Cordylochernes scorpioides</name>
    <dbReference type="NCBI Taxonomy" id="51811"/>
    <lineage>
        <taxon>Eukaryota</taxon>
        <taxon>Metazoa</taxon>
        <taxon>Ecdysozoa</taxon>
        <taxon>Arthropoda</taxon>
        <taxon>Chelicerata</taxon>
        <taxon>Arachnida</taxon>
        <taxon>Pseudoscorpiones</taxon>
        <taxon>Cheliferoidea</taxon>
        <taxon>Chernetidae</taxon>
        <taxon>Cordylochernes</taxon>
    </lineage>
</organism>
<evidence type="ECO:0000256" key="4">
    <source>
        <dbReference type="ARBA" id="ARBA00023242"/>
    </source>
</evidence>
<keyword evidence="3" id="KW-0963">Cytoplasm</keyword>
<feature type="domain" description="WW" evidence="7">
    <location>
        <begin position="244"/>
        <end position="277"/>
    </location>
</feature>
<evidence type="ECO:0000259" key="7">
    <source>
        <dbReference type="PROSITE" id="PS50020"/>
    </source>
</evidence>
<evidence type="ECO:0000256" key="1">
    <source>
        <dbReference type="ARBA" id="ARBA00004123"/>
    </source>
</evidence>
<feature type="region of interest" description="Disordered" evidence="5">
    <location>
        <begin position="195"/>
        <end position="237"/>
    </location>
</feature>
<dbReference type="InterPro" id="IPR035892">
    <property type="entry name" value="C2_domain_sf"/>
</dbReference>
<gene>
    <name evidence="8" type="ORF">LAZ67_1003201</name>
</gene>
<keyword evidence="9" id="KW-1185">Reference proteome</keyword>
<dbReference type="PANTHER" id="PTHR17616">
    <property type="entry name" value="YES-ASSOCIATED PROTEIN YAP1 FAMILY MEMBER"/>
    <property type="match status" value="1"/>
</dbReference>
<comment type="subcellular location">
    <subcellularLocation>
        <location evidence="2">Cytoplasm</location>
    </subcellularLocation>
    <subcellularLocation>
        <location evidence="1">Nucleus</location>
    </subcellularLocation>
</comment>
<accession>A0ABY6JWU3</accession>
<dbReference type="Pfam" id="PF00397">
    <property type="entry name" value="WW"/>
    <property type="match status" value="2"/>
</dbReference>
<dbReference type="SUPFAM" id="SSF49562">
    <property type="entry name" value="C2 domain (Calcium/lipid-binding domain, CaLB)"/>
    <property type="match status" value="1"/>
</dbReference>
<dbReference type="CDD" id="cd00201">
    <property type="entry name" value="WW"/>
    <property type="match status" value="2"/>
</dbReference>
<evidence type="ECO:0000256" key="2">
    <source>
        <dbReference type="ARBA" id="ARBA00004496"/>
    </source>
</evidence>
<dbReference type="Gene3D" id="2.20.70.10">
    <property type="match status" value="2"/>
</dbReference>
<dbReference type="SUPFAM" id="SSF51045">
    <property type="entry name" value="WW domain"/>
    <property type="match status" value="2"/>
</dbReference>
<dbReference type="PROSITE" id="PS01159">
    <property type="entry name" value="WW_DOMAIN_1"/>
    <property type="match status" value="1"/>
</dbReference>
<dbReference type="PANTHER" id="PTHR17616:SF8">
    <property type="entry name" value="TRANSCRIPTIONAL COACTIVATOR YORKIE"/>
    <property type="match status" value="1"/>
</dbReference>
<feature type="compositionally biased region" description="Basic residues" evidence="5">
    <location>
        <begin position="224"/>
        <end position="234"/>
    </location>
</feature>
<proteinExistence type="predicted"/>
<dbReference type="InterPro" id="IPR000008">
    <property type="entry name" value="C2_dom"/>
</dbReference>
<protein>
    <submittedName>
        <fullName evidence="8">SMURF2</fullName>
    </submittedName>
</protein>
<evidence type="ECO:0000313" key="8">
    <source>
        <dbReference type="EMBL" id="UYV61039.1"/>
    </source>
</evidence>
<evidence type="ECO:0000256" key="3">
    <source>
        <dbReference type="ARBA" id="ARBA00022490"/>
    </source>
</evidence>
<sequence length="319" mass="35765">MTRKIVKRSSFSPISSIPMAICRRLPDPFCKVSVEGSTQSHSTDSCKGTLDPKWNQHYDLYIRHSDSITITVWNQKKIHKKNNSAFLGCVKILANTIQRLKDTGCELSSCKGAGVGEIDGGCVQTRDWTCVRTTTRTQSKDRIVVSLLSRDSPSVNLERLPPVLPDELPEGWEERRTASGRVYYINHHTRSTQWDRPVYKATESTPAQDPSPSQQQPASNVAAARRRSTRHRNYLSRNQLQVAAQLPDGYEMRTTPQGQVYFYHAGSGVSTWHDPRVPRDLGPVDPATLGPLPEGWEAPTHSSWPCLLCGPQQPHHPVH</sequence>
<dbReference type="SMART" id="SM00239">
    <property type="entry name" value="C2"/>
    <property type="match status" value="1"/>
</dbReference>
<dbReference type="InterPro" id="IPR036020">
    <property type="entry name" value="WW_dom_sf"/>
</dbReference>
<dbReference type="Gene3D" id="2.60.40.150">
    <property type="entry name" value="C2 domain"/>
    <property type="match status" value="1"/>
</dbReference>
<evidence type="ECO:0000256" key="5">
    <source>
        <dbReference type="SAM" id="MobiDB-lite"/>
    </source>
</evidence>
<dbReference type="SMART" id="SM00456">
    <property type="entry name" value="WW"/>
    <property type="match status" value="2"/>
</dbReference>
<dbReference type="PROSITE" id="PS50020">
    <property type="entry name" value="WW_DOMAIN_2"/>
    <property type="match status" value="2"/>
</dbReference>
<keyword evidence="4" id="KW-0539">Nucleus</keyword>
<feature type="domain" description="WW" evidence="7">
    <location>
        <begin position="166"/>
        <end position="199"/>
    </location>
</feature>
<dbReference type="Pfam" id="PF00168">
    <property type="entry name" value="C2"/>
    <property type="match status" value="1"/>
</dbReference>
<dbReference type="InterPro" id="IPR001202">
    <property type="entry name" value="WW_dom"/>
</dbReference>
<dbReference type="PROSITE" id="PS50004">
    <property type="entry name" value="C2"/>
    <property type="match status" value="1"/>
</dbReference>
<name>A0ABY6JWU3_9ARAC</name>